<dbReference type="Gene3D" id="1.20.930.20">
    <property type="entry name" value="Adaptor protein Cbl, N-terminal domain"/>
    <property type="match status" value="1"/>
</dbReference>
<organism evidence="1 2">
    <name type="scientific">Mycena alexandri</name>
    <dbReference type="NCBI Taxonomy" id="1745969"/>
    <lineage>
        <taxon>Eukaryota</taxon>
        <taxon>Fungi</taxon>
        <taxon>Dikarya</taxon>
        <taxon>Basidiomycota</taxon>
        <taxon>Agaricomycotina</taxon>
        <taxon>Agaricomycetes</taxon>
        <taxon>Agaricomycetidae</taxon>
        <taxon>Agaricales</taxon>
        <taxon>Marasmiineae</taxon>
        <taxon>Mycenaceae</taxon>
        <taxon>Mycena</taxon>
    </lineage>
</organism>
<keyword evidence="2" id="KW-1185">Reference proteome</keyword>
<dbReference type="Proteomes" id="UP001218188">
    <property type="component" value="Unassembled WGS sequence"/>
</dbReference>
<proteinExistence type="predicted"/>
<name>A0AAD6X8M8_9AGAR</name>
<dbReference type="EMBL" id="JARJCM010000029">
    <property type="protein sequence ID" value="KAJ7038946.1"/>
    <property type="molecule type" value="Genomic_DNA"/>
</dbReference>
<reference evidence="1" key="1">
    <citation type="submission" date="2023-03" db="EMBL/GenBank/DDBJ databases">
        <title>Massive genome expansion in bonnet fungi (Mycena s.s.) driven by repeated elements and novel gene families across ecological guilds.</title>
        <authorList>
            <consortium name="Lawrence Berkeley National Laboratory"/>
            <person name="Harder C.B."/>
            <person name="Miyauchi S."/>
            <person name="Viragh M."/>
            <person name="Kuo A."/>
            <person name="Thoen E."/>
            <person name="Andreopoulos B."/>
            <person name="Lu D."/>
            <person name="Skrede I."/>
            <person name="Drula E."/>
            <person name="Henrissat B."/>
            <person name="Morin E."/>
            <person name="Kohler A."/>
            <person name="Barry K."/>
            <person name="LaButti K."/>
            <person name="Morin E."/>
            <person name="Salamov A."/>
            <person name="Lipzen A."/>
            <person name="Mereny Z."/>
            <person name="Hegedus B."/>
            <person name="Baldrian P."/>
            <person name="Stursova M."/>
            <person name="Weitz H."/>
            <person name="Taylor A."/>
            <person name="Grigoriev I.V."/>
            <person name="Nagy L.G."/>
            <person name="Martin F."/>
            <person name="Kauserud H."/>
        </authorList>
    </citation>
    <scope>NUCLEOTIDE SEQUENCE</scope>
    <source>
        <strain evidence="1">CBHHK200</strain>
    </source>
</reference>
<accession>A0AAD6X8M8</accession>
<evidence type="ECO:0000313" key="2">
    <source>
        <dbReference type="Proteomes" id="UP001218188"/>
    </source>
</evidence>
<sequence>MRWLPLRHKAKVKLRPGSVSSNQTSRKASTLPDVLWTSLYALKDSADAFPPLKSAVSGVVALCEIAERAKHSKSDASDVALRTKEIIDVVADAIPDGSEISSPMLRSLERFTVILDEIRSSMEAIALARGLSPFMHLRANERTIQSIKAQLDDEYHDFLAASILRVEMQQTTIAAQVVRHAQQQTEAHSDLKKVLAVNDTLPLQVSKLLFYSRFTVFLACP</sequence>
<dbReference type="AlphaFoldDB" id="A0AAD6X8M8"/>
<evidence type="ECO:0000313" key="1">
    <source>
        <dbReference type="EMBL" id="KAJ7038946.1"/>
    </source>
</evidence>
<dbReference type="CDD" id="cd21037">
    <property type="entry name" value="MLKL_NTD"/>
    <property type="match status" value="1"/>
</dbReference>
<dbReference type="InterPro" id="IPR036537">
    <property type="entry name" value="Adaptor_Cbl_N_dom_sf"/>
</dbReference>
<protein>
    <submittedName>
        <fullName evidence="1">Uncharacterized protein</fullName>
    </submittedName>
</protein>
<dbReference type="GO" id="GO:0007166">
    <property type="term" value="P:cell surface receptor signaling pathway"/>
    <property type="evidence" value="ECO:0007669"/>
    <property type="project" value="InterPro"/>
</dbReference>
<gene>
    <name evidence="1" type="ORF">C8F04DRAFT_1231796</name>
</gene>
<comment type="caution">
    <text evidence="1">The sequence shown here is derived from an EMBL/GenBank/DDBJ whole genome shotgun (WGS) entry which is preliminary data.</text>
</comment>
<dbReference type="InterPro" id="IPR059179">
    <property type="entry name" value="MLKL-like_MCAfunc"/>
</dbReference>